<comment type="similarity">
    <text evidence="2 3">Belongs to the pseudouridine synthase RluA family.</text>
</comment>
<evidence type="ECO:0000313" key="5">
    <source>
        <dbReference type="EMBL" id="MBU5491138.1"/>
    </source>
</evidence>
<dbReference type="InterPro" id="IPR050188">
    <property type="entry name" value="RluA_PseudoU_synthase"/>
</dbReference>
<dbReference type="Pfam" id="PF00849">
    <property type="entry name" value="PseudoU_synth_2"/>
    <property type="match status" value="1"/>
</dbReference>
<feature type="domain" description="Pseudouridine synthase RsuA/RluA-like" evidence="4">
    <location>
        <begin position="90"/>
        <end position="241"/>
    </location>
</feature>
<evidence type="ECO:0000256" key="3">
    <source>
        <dbReference type="RuleBase" id="RU362028"/>
    </source>
</evidence>
<accession>A0ABS6ETY8</accession>
<comment type="function">
    <text evidence="3">Responsible for synthesis of pseudouridine from uracil.</text>
</comment>
<comment type="caution">
    <text evidence="5">The sequence shown here is derived from an EMBL/GenBank/DDBJ whole genome shotgun (WGS) entry which is preliminary data.</text>
</comment>
<evidence type="ECO:0000256" key="1">
    <source>
        <dbReference type="ARBA" id="ARBA00000073"/>
    </source>
</evidence>
<dbReference type="InterPro" id="IPR006145">
    <property type="entry name" value="PsdUridine_synth_RsuA/RluA"/>
</dbReference>
<organism evidence="5 6">
    <name type="scientific">Butyricicoccus intestinisimiae</name>
    <dbReference type="NCBI Taxonomy" id="2841509"/>
    <lineage>
        <taxon>Bacteria</taxon>
        <taxon>Bacillati</taxon>
        <taxon>Bacillota</taxon>
        <taxon>Clostridia</taxon>
        <taxon>Eubacteriales</taxon>
        <taxon>Butyricicoccaceae</taxon>
        <taxon>Butyricicoccus</taxon>
    </lineage>
</organism>
<dbReference type="CDD" id="cd02869">
    <property type="entry name" value="PseudoU_synth_RluA_like"/>
    <property type="match status" value="1"/>
</dbReference>
<dbReference type="EMBL" id="JAHLQI010000006">
    <property type="protein sequence ID" value="MBU5491138.1"/>
    <property type="molecule type" value="Genomic_DNA"/>
</dbReference>
<dbReference type="PANTHER" id="PTHR21600">
    <property type="entry name" value="MITOCHONDRIAL RNA PSEUDOURIDINE SYNTHASE"/>
    <property type="match status" value="1"/>
</dbReference>
<comment type="catalytic activity">
    <reaction evidence="1 3">
        <text>a uridine in RNA = a pseudouridine in RNA</text>
        <dbReference type="Rhea" id="RHEA:48348"/>
        <dbReference type="Rhea" id="RHEA-COMP:12068"/>
        <dbReference type="Rhea" id="RHEA-COMP:12069"/>
        <dbReference type="ChEBI" id="CHEBI:65314"/>
        <dbReference type="ChEBI" id="CHEBI:65315"/>
    </reaction>
</comment>
<sequence>MIRNNIQYQIPPEFDGCTADRFLRAQGFSRHLLIQTKYQENGLLLDGISIRSNQKLHAGQILRAAIPHIEPNENLVPVDLPFSIVYEDSDLIVLNKPAGMPVHPSHGHYDDTLSNALAYYYRQRGESFTARSVGRLDRDTSGLVLFSLHELSACILAEQMRNREIHREYRAICTGTLPEAGCIRAPIARAHDSTIERIVDDVRGEPAVTHFERLAVCNGFSLAAVRLETGRTHQIRVHMKHIGHPLPGDFLYHPDYSRIARQALHSYKLSFLHPITKQPMVFTAPIPEDMQALLSDDAHTG</sequence>
<keyword evidence="3" id="KW-0413">Isomerase</keyword>
<protein>
    <recommendedName>
        <fullName evidence="3">Pseudouridine synthase</fullName>
        <ecNumber evidence="3">5.4.99.-</ecNumber>
    </recommendedName>
</protein>
<evidence type="ECO:0000313" key="6">
    <source>
        <dbReference type="Proteomes" id="UP000783588"/>
    </source>
</evidence>
<proteinExistence type="inferred from homology"/>
<evidence type="ECO:0000259" key="4">
    <source>
        <dbReference type="Pfam" id="PF00849"/>
    </source>
</evidence>
<gene>
    <name evidence="5" type="ORF">KQI75_11025</name>
</gene>
<name>A0ABS6ETY8_9FIRM</name>
<dbReference type="PANTHER" id="PTHR21600:SF44">
    <property type="entry name" value="RIBOSOMAL LARGE SUBUNIT PSEUDOURIDINE SYNTHASE D"/>
    <property type="match status" value="1"/>
</dbReference>
<dbReference type="EC" id="5.4.99.-" evidence="3"/>
<evidence type="ECO:0000256" key="2">
    <source>
        <dbReference type="ARBA" id="ARBA00010876"/>
    </source>
</evidence>
<dbReference type="Proteomes" id="UP000783588">
    <property type="component" value="Unassembled WGS sequence"/>
</dbReference>
<reference evidence="5 6" key="1">
    <citation type="submission" date="2021-06" db="EMBL/GenBank/DDBJ databases">
        <authorList>
            <person name="Sun Q."/>
            <person name="Li D."/>
        </authorList>
    </citation>
    <scope>NUCLEOTIDE SEQUENCE [LARGE SCALE GENOMIC DNA]</scope>
    <source>
        <strain evidence="5 6">MSJd-7</strain>
    </source>
</reference>
<keyword evidence="6" id="KW-1185">Reference proteome</keyword>
<dbReference type="NCBIfam" id="TIGR00005">
    <property type="entry name" value="rluA_subfam"/>
    <property type="match status" value="1"/>
</dbReference>
<dbReference type="RefSeq" id="WP_216470851.1">
    <property type="nucleotide sequence ID" value="NZ_JAHLQI010000006.1"/>
</dbReference>
<dbReference type="InterPro" id="IPR006225">
    <property type="entry name" value="PsdUridine_synth_RluC/D"/>
</dbReference>